<reference evidence="3 4" key="1">
    <citation type="journal article" date="2018" name="Sci. Rep.">
        <title>Rhizobium tumorigenes sp. nov., a novel plant tumorigenic bacterium isolated from cane gall tumors on thornless blackberry.</title>
        <authorList>
            <person name="Kuzmanovi N."/>
            <person name="Smalla K."/>
            <person name="Gronow S."/>
            <person name="PuBawska J."/>
        </authorList>
    </citation>
    <scope>NUCLEOTIDE SEQUENCE [LARGE SCALE GENOMIC DNA]</scope>
    <source>
        <strain evidence="3 4">1078</strain>
    </source>
</reference>
<protein>
    <submittedName>
        <fullName evidence="3">DUF1127 domain-containing protein</fullName>
    </submittedName>
</protein>
<keyword evidence="4" id="KW-1185">Reference proteome</keyword>
<sequence>MSTTELRLPMKTATRTMPLAARVTSVFAMLISAGRVFRHRTEINRLHELDDNQLRDIGLTRGELNRALLGSSFFEDPSSHLTHSARRRARSFGSHDFRG</sequence>
<name>A0AAF1KW56_9HYPH</name>
<feature type="domain" description="YjiS-like" evidence="2">
    <location>
        <begin position="38"/>
        <end position="64"/>
    </location>
</feature>
<dbReference type="AlphaFoldDB" id="A0AAF1KW56"/>
<dbReference type="Pfam" id="PF06568">
    <property type="entry name" value="YjiS-like"/>
    <property type="match status" value="1"/>
</dbReference>
<evidence type="ECO:0000313" key="4">
    <source>
        <dbReference type="Proteomes" id="UP000249499"/>
    </source>
</evidence>
<proteinExistence type="predicted"/>
<accession>A0AAF1KW56</accession>
<dbReference type="KEGG" id="rtu:PR017_01690"/>
<organism evidence="3 4">
    <name type="scientific">Rhizobium tumorigenes</name>
    <dbReference type="NCBI Taxonomy" id="2041385"/>
    <lineage>
        <taxon>Bacteria</taxon>
        <taxon>Pseudomonadati</taxon>
        <taxon>Pseudomonadota</taxon>
        <taxon>Alphaproteobacteria</taxon>
        <taxon>Hyphomicrobiales</taxon>
        <taxon>Rhizobiaceae</taxon>
        <taxon>Rhizobium/Agrobacterium group</taxon>
        <taxon>Rhizobium</taxon>
    </lineage>
</organism>
<evidence type="ECO:0000313" key="3">
    <source>
        <dbReference type="EMBL" id="WFR95889.1"/>
    </source>
</evidence>
<evidence type="ECO:0000259" key="2">
    <source>
        <dbReference type="Pfam" id="PF06568"/>
    </source>
</evidence>
<feature type="region of interest" description="Disordered" evidence="1">
    <location>
        <begin position="77"/>
        <end position="99"/>
    </location>
</feature>
<dbReference type="InterPro" id="IPR009506">
    <property type="entry name" value="YjiS-like"/>
</dbReference>
<dbReference type="EMBL" id="CP117255">
    <property type="protein sequence ID" value="WFR95889.1"/>
    <property type="molecule type" value="Genomic_DNA"/>
</dbReference>
<dbReference type="Proteomes" id="UP000249499">
    <property type="component" value="Chromosome"/>
</dbReference>
<reference evidence="4" key="2">
    <citation type="journal article" date="2023" name="MicrobiologyOpen">
        <title>Genomics of the tumorigenes clade of the family Rhizobiaceae and description of Rhizobium rhododendri sp. nov.</title>
        <authorList>
            <person name="Kuzmanovic N."/>
            <person name="diCenzo G.C."/>
            <person name="Bunk B."/>
            <person name="Sproeer C."/>
            <person name="Fruehling A."/>
            <person name="Neumann-Schaal M."/>
            <person name="Overmann J."/>
            <person name="Smalla K."/>
        </authorList>
    </citation>
    <scope>NUCLEOTIDE SEQUENCE [LARGE SCALE GENOMIC DNA]</scope>
    <source>
        <strain evidence="4">1078</strain>
    </source>
</reference>
<evidence type="ECO:0000256" key="1">
    <source>
        <dbReference type="SAM" id="MobiDB-lite"/>
    </source>
</evidence>
<dbReference type="RefSeq" id="WP_111217525.1">
    <property type="nucleotide sequence ID" value="NZ_CP117255.1"/>
</dbReference>
<gene>
    <name evidence="3" type="ORF">PR017_01690</name>
</gene>